<comment type="similarity">
    <text evidence="1">Belongs to the glycosyl hydrolase 16 family.</text>
</comment>
<dbReference type="PANTHER" id="PTHR10963">
    <property type="entry name" value="GLYCOSYL HYDROLASE-RELATED"/>
    <property type="match status" value="1"/>
</dbReference>
<dbReference type="InterPro" id="IPR000757">
    <property type="entry name" value="Beta-glucanase-like"/>
</dbReference>
<dbReference type="PANTHER" id="PTHR10963:SF55">
    <property type="entry name" value="GLYCOSIDE HYDROLASE FAMILY 16 PROTEIN"/>
    <property type="match status" value="1"/>
</dbReference>
<evidence type="ECO:0000256" key="1">
    <source>
        <dbReference type="ARBA" id="ARBA00006865"/>
    </source>
</evidence>
<sequence>MKKTINLLHILLILTTLYSCEEEELSLFTVDADSQENSIAKSTIHPGTWQNIFTDQFSGTSYNDFNNIWNYLYPWGSDHNGSARMYGSTYDHNHVYKSGYGYLVIKASKINWNEGNSSHDPWLPIRYHSGAIHAKQKVNINEQYPEWSLEARIKAPSSYGTWPAFWITHDGPWNAESDIMEYKGSKVCWQNTWDLNWEETLTKVSNPARWHTYKVWITKEGNDVDIHYYIDGIWKAQHRGTNFANKNMNIILNLQMEGSSGNYGPSGNTYMLVDWINVSRKHKY</sequence>
<name>A0ABW5AYF7_9FLAO</name>
<dbReference type="SUPFAM" id="SSF49899">
    <property type="entry name" value="Concanavalin A-like lectins/glucanases"/>
    <property type="match status" value="1"/>
</dbReference>
<dbReference type="Gene3D" id="2.60.120.200">
    <property type="match status" value="1"/>
</dbReference>
<protein>
    <recommendedName>
        <fullName evidence="2">GH16 domain-containing protein</fullName>
    </recommendedName>
</protein>
<dbReference type="InterPro" id="IPR050546">
    <property type="entry name" value="Glycosyl_Hydrlase_16"/>
</dbReference>
<dbReference type="EMBL" id="JBHUHY010000007">
    <property type="protein sequence ID" value="MFD2187136.1"/>
    <property type="molecule type" value="Genomic_DNA"/>
</dbReference>
<evidence type="ECO:0000313" key="4">
    <source>
        <dbReference type="Proteomes" id="UP001597344"/>
    </source>
</evidence>
<dbReference type="Proteomes" id="UP001597344">
    <property type="component" value="Unassembled WGS sequence"/>
</dbReference>
<dbReference type="RefSeq" id="WP_378320131.1">
    <property type="nucleotide sequence ID" value="NZ_JBHUHY010000007.1"/>
</dbReference>
<feature type="domain" description="GH16" evidence="2">
    <location>
        <begin position="47"/>
        <end position="284"/>
    </location>
</feature>
<evidence type="ECO:0000259" key="2">
    <source>
        <dbReference type="PROSITE" id="PS51762"/>
    </source>
</evidence>
<dbReference type="PROSITE" id="PS51762">
    <property type="entry name" value="GH16_2"/>
    <property type="match status" value="1"/>
</dbReference>
<comment type="caution">
    <text evidence="3">The sequence shown here is derived from an EMBL/GenBank/DDBJ whole genome shotgun (WGS) entry which is preliminary data.</text>
</comment>
<reference evidence="4" key="1">
    <citation type="journal article" date="2019" name="Int. J. Syst. Evol. Microbiol.">
        <title>The Global Catalogue of Microorganisms (GCM) 10K type strain sequencing project: providing services to taxonomists for standard genome sequencing and annotation.</title>
        <authorList>
            <consortium name="The Broad Institute Genomics Platform"/>
            <consortium name="The Broad Institute Genome Sequencing Center for Infectious Disease"/>
            <person name="Wu L."/>
            <person name="Ma J."/>
        </authorList>
    </citation>
    <scope>NUCLEOTIDE SEQUENCE [LARGE SCALE GENOMIC DNA]</scope>
    <source>
        <strain evidence="4">DT92</strain>
    </source>
</reference>
<gene>
    <name evidence="3" type="ORF">ACFSJT_10075</name>
</gene>
<keyword evidence="4" id="KW-1185">Reference proteome</keyword>
<dbReference type="InterPro" id="IPR013320">
    <property type="entry name" value="ConA-like_dom_sf"/>
</dbReference>
<organism evidence="3 4">
    <name type="scientific">Aquimarina celericrescens</name>
    <dbReference type="NCBI Taxonomy" id="1964542"/>
    <lineage>
        <taxon>Bacteria</taxon>
        <taxon>Pseudomonadati</taxon>
        <taxon>Bacteroidota</taxon>
        <taxon>Flavobacteriia</taxon>
        <taxon>Flavobacteriales</taxon>
        <taxon>Flavobacteriaceae</taxon>
        <taxon>Aquimarina</taxon>
    </lineage>
</organism>
<proteinExistence type="inferred from homology"/>
<dbReference type="PROSITE" id="PS51257">
    <property type="entry name" value="PROKAR_LIPOPROTEIN"/>
    <property type="match status" value="1"/>
</dbReference>
<evidence type="ECO:0000313" key="3">
    <source>
        <dbReference type="EMBL" id="MFD2187136.1"/>
    </source>
</evidence>
<accession>A0ABW5AYF7</accession>